<dbReference type="GO" id="GO:0003713">
    <property type="term" value="F:transcription coactivator activity"/>
    <property type="evidence" value="ECO:0007669"/>
    <property type="project" value="TreeGrafter"/>
</dbReference>
<evidence type="ECO:0000313" key="6">
    <source>
        <dbReference type="EMBL" id="KAH3834419.1"/>
    </source>
</evidence>
<evidence type="ECO:0000313" key="7">
    <source>
        <dbReference type="Proteomes" id="UP000828390"/>
    </source>
</evidence>
<keyword evidence="5" id="KW-0539">Nucleus</keyword>
<gene>
    <name evidence="6" type="ORF">DPMN_107743</name>
</gene>
<keyword evidence="7" id="KW-1185">Reference proteome</keyword>
<comment type="subcellular location">
    <subcellularLocation>
        <location evidence="1">Nucleus</location>
    </subcellularLocation>
</comment>
<organism evidence="6 7">
    <name type="scientific">Dreissena polymorpha</name>
    <name type="common">Zebra mussel</name>
    <name type="synonym">Mytilus polymorpha</name>
    <dbReference type="NCBI Taxonomy" id="45954"/>
    <lineage>
        <taxon>Eukaryota</taxon>
        <taxon>Metazoa</taxon>
        <taxon>Spiralia</taxon>
        <taxon>Lophotrochozoa</taxon>
        <taxon>Mollusca</taxon>
        <taxon>Bivalvia</taxon>
        <taxon>Autobranchia</taxon>
        <taxon>Heteroconchia</taxon>
        <taxon>Euheterodonta</taxon>
        <taxon>Imparidentia</taxon>
        <taxon>Neoheterodontei</taxon>
        <taxon>Myida</taxon>
        <taxon>Dreissenoidea</taxon>
        <taxon>Dreissenidae</taxon>
        <taxon>Dreissena</taxon>
    </lineage>
</organism>
<accession>A0A9D4QKG7</accession>
<comment type="similarity">
    <text evidence="2">Belongs to the Mediator complex subunit 27 family.</text>
</comment>
<reference evidence="6" key="2">
    <citation type="submission" date="2020-11" db="EMBL/GenBank/DDBJ databases">
        <authorList>
            <person name="McCartney M.A."/>
            <person name="Auch B."/>
            <person name="Kono T."/>
            <person name="Mallez S."/>
            <person name="Becker A."/>
            <person name="Gohl D.M."/>
            <person name="Silverstein K.A.T."/>
            <person name="Koren S."/>
            <person name="Bechman K.B."/>
            <person name="Herman A."/>
            <person name="Abrahante J.E."/>
            <person name="Garbe J."/>
        </authorList>
    </citation>
    <scope>NUCLEOTIDE SEQUENCE</scope>
    <source>
        <strain evidence="6">Duluth1</strain>
        <tissue evidence="6">Whole animal</tissue>
    </source>
</reference>
<evidence type="ECO:0000256" key="5">
    <source>
        <dbReference type="ARBA" id="ARBA00023242"/>
    </source>
</evidence>
<comment type="caution">
    <text evidence="6">The sequence shown here is derived from an EMBL/GenBank/DDBJ whole genome shotgun (WGS) entry which is preliminary data.</text>
</comment>
<evidence type="ECO:0000256" key="3">
    <source>
        <dbReference type="ARBA" id="ARBA00023015"/>
    </source>
</evidence>
<dbReference type="GO" id="GO:0006357">
    <property type="term" value="P:regulation of transcription by RNA polymerase II"/>
    <property type="evidence" value="ECO:0007669"/>
    <property type="project" value="TreeGrafter"/>
</dbReference>
<name>A0A9D4QKG7_DREPO</name>
<dbReference type="InterPro" id="IPR021627">
    <property type="entry name" value="Mediator_Med27"/>
</dbReference>
<reference evidence="6" key="1">
    <citation type="journal article" date="2019" name="bioRxiv">
        <title>The Genome of the Zebra Mussel, Dreissena polymorpha: A Resource for Invasive Species Research.</title>
        <authorList>
            <person name="McCartney M.A."/>
            <person name="Auch B."/>
            <person name="Kono T."/>
            <person name="Mallez S."/>
            <person name="Zhang Y."/>
            <person name="Obille A."/>
            <person name="Becker A."/>
            <person name="Abrahante J.E."/>
            <person name="Garbe J."/>
            <person name="Badalamenti J.P."/>
            <person name="Herman A."/>
            <person name="Mangelson H."/>
            <person name="Liachko I."/>
            <person name="Sullivan S."/>
            <person name="Sone E.D."/>
            <person name="Koren S."/>
            <person name="Silverstein K.A.T."/>
            <person name="Beckman K.B."/>
            <person name="Gohl D.M."/>
        </authorList>
    </citation>
    <scope>NUCLEOTIDE SEQUENCE</scope>
    <source>
        <strain evidence="6">Duluth1</strain>
        <tissue evidence="6">Whole animal</tissue>
    </source>
</reference>
<keyword evidence="3" id="KW-0805">Transcription regulation</keyword>
<keyword evidence="4" id="KW-0804">Transcription</keyword>
<dbReference type="Pfam" id="PF11571">
    <property type="entry name" value="Med27"/>
    <property type="match status" value="1"/>
</dbReference>
<dbReference type="OrthoDB" id="1868004at2759"/>
<dbReference type="AlphaFoldDB" id="A0A9D4QKG7"/>
<dbReference type="GO" id="GO:0016592">
    <property type="term" value="C:mediator complex"/>
    <property type="evidence" value="ECO:0007669"/>
    <property type="project" value="InterPro"/>
</dbReference>
<evidence type="ECO:0000256" key="1">
    <source>
        <dbReference type="ARBA" id="ARBA00004123"/>
    </source>
</evidence>
<protein>
    <recommendedName>
        <fullName evidence="8">Mediator of RNA polymerase II transcription subunit 27</fullName>
    </recommendedName>
</protein>
<dbReference type="EMBL" id="JAIWYP010000004">
    <property type="protein sequence ID" value="KAH3834419.1"/>
    <property type="molecule type" value="Genomic_DNA"/>
</dbReference>
<sequence length="302" mass="34231">MSEQNQTESILQAIHLTQKLRSSVAKVFQNMADGCSVEKGNEKHILNKFHESLLAVNNDISDLEKTGNMLVSPSPVTANSMYLSNDPAIDKTPVYQQILQAYKWSNKISDLSGLAANVLEAQNKLKRSQPITIMQAKRPKRLPPTGHAFPQTVVEQTLNRLRKLPEISDIKTTHPLGSHAVLQITLGSVLKAQVALRGLMIEWVNVRGYTEENPDDSKLELWAKSRYEVFQKVTESCTAASLYFYTPHNAEFAINLFMKWFTQYRTLFSAKCSKCCNHYLNGLPPTWRDLATYEPYHDACRQ</sequence>
<evidence type="ECO:0000256" key="4">
    <source>
        <dbReference type="ARBA" id="ARBA00023163"/>
    </source>
</evidence>
<proteinExistence type="inferred from homology"/>
<evidence type="ECO:0008006" key="8">
    <source>
        <dbReference type="Google" id="ProtNLM"/>
    </source>
</evidence>
<dbReference type="PANTHER" id="PTHR13130:SF4">
    <property type="entry name" value="MEDIATOR OF RNA POLYMERASE II TRANSCRIPTION SUBUNIT 27"/>
    <property type="match status" value="1"/>
</dbReference>
<dbReference type="PANTHER" id="PTHR13130">
    <property type="entry name" value="34 KDA TRANSCRIPTIONAL CO-ACTIVATOR-RELATED"/>
    <property type="match status" value="1"/>
</dbReference>
<dbReference type="Proteomes" id="UP000828390">
    <property type="component" value="Unassembled WGS sequence"/>
</dbReference>
<evidence type="ECO:0000256" key="2">
    <source>
        <dbReference type="ARBA" id="ARBA00008048"/>
    </source>
</evidence>